<protein>
    <submittedName>
        <fullName evidence="1">Uncharacterized protein</fullName>
    </submittedName>
</protein>
<reference evidence="1 2" key="1">
    <citation type="submission" date="2020-08" db="EMBL/GenBank/DDBJ databases">
        <title>Sequencing the genomes of 1000 actinobacteria strains.</title>
        <authorList>
            <person name="Klenk H.-P."/>
        </authorList>
    </citation>
    <scope>NUCLEOTIDE SEQUENCE [LARGE SCALE GENOMIC DNA]</scope>
    <source>
        <strain evidence="1 2">DSM 46887</strain>
    </source>
</reference>
<proteinExistence type="predicted"/>
<evidence type="ECO:0000313" key="1">
    <source>
        <dbReference type="EMBL" id="MBB5820911.1"/>
    </source>
</evidence>
<gene>
    <name evidence="1" type="ORF">F4562_003973</name>
</gene>
<dbReference type="EMBL" id="JACHMP010000001">
    <property type="protein sequence ID" value="MBB5820911.1"/>
    <property type="molecule type" value="Genomic_DNA"/>
</dbReference>
<keyword evidence="2" id="KW-1185">Reference proteome</keyword>
<name>A0A7W9III6_9ACTN</name>
<dbReference type="RefSeq" id="WP_184547215.1">
    <property type="nucleotide sequence ID" value="NZ_JACHMP010000001.1"/>
</dbReference>
<organism evidence="1 2">
    <name type="scientific">Streptosporangium becharense</name>
    <dbReference type="NCBI Taxonomy" id="1816182"/>
    <lineage>
        <taxon>Bacteria</taxon>
        <taxon>Bacillati</taxon>
        <taxon>Actinomycetota</taxon>
        <taxon>Actinomycetes</taxon>
        <taxon>Streptosporangiales</taxon>
        <taxon>Streptosporangiaceae</taxon>
        <taxon>Streptosporangium</taxon>
    </lineage>
</organism>
<dbReference type="Proteomes" id="UP000540685">
    <property type="component" value="Unassembled WGS sequence"/>
</dbReference>
<sequence>MGVFDLRMMWRLTQKPVLLLGYEPDPALLLRTLRLHSPEAQADGKEIRFAGKSRLRGPFDVTPELLARAGLPEGWRTAYVAERPWRDSGGSPLTTLNVVRGLARHLGGWATEPRFGPDEILAEVTGSCAIPPERLVELLADTVPGLRLHERDEEDESGVFKSEASLIWVNVGRWPPSGGRNVTYTVCFDEESTYTPDSLLLGERAALLIAEEGGGVARDHNEFLLTSAGNG</sequence>
<accession>A0A7W9III6</accession>
<comment type="caution">
    <text evidence="1">The sequence shown here is derived from an EMBL/GenBank/DDBJ whole genome shotgun (WGS) entry which is preliminary data.</text>
</comment>
<dbReference type="AlphaFoldDB" id="A0A7W9III6"/>
<evidence type="ECO:0000313" key="2">
    <source>
        <dbReference type="Proteomes" id="UP000540685"/>
    </source>
</evidence>